<keyword evidence="1 4" id="KW-0436">Ligase</keyword>
<dbReference type="GO" id="GO:0016874">
    <property type="term" value="F:ligase activity"/>
    <property type="evidence" value="ECO:0007669"/>
    <property type="project" value="UniProtKB-KW"/>
</dbReference>
<keyword evidence="3" id="KW-0067">ATP-binding</keyword>
<dbReference type="RefSeq" id="WP_260748096.1">
    <property type="nucleotide sequence ID" value="NZ_CP092109.1"/>
</dbReference>
<gene>
    <name evidence="4" type="ORF">L9S41_19000</name>
</gene>
<dbReference type="Pfam" id="PF13549">
    <property type="entry name" value="ATP-grasp_5"/>
    <property type="match status" value="1"/>
</dbReference>
<sequence length="89" mass="10163">MLGAQDVALKLAPINEQEAWHMLEKLKSYPLLDGYRGGEKLPVNELVEMMTGFSTMLQEIPAICEVDLNPVAWDQQRNQFMALDCRIRV</sequence>
<dbReference type="PANTHER" id="PTHR43334:SF1">
    <property type="entry name" value="3-HYDROXYPROPIONATE--COA LIGASE [ADP-FORMING]"/>
    <property type="match status" value="1"/>
</dbReference>
<accession>A0ABY5ZPD3</accession>
<evidence type="ECO:0000256" key="1">
    <source>
        <dbReference type="ARBA" id="ARBA00022598"/>
    </source>
</evidence>
<dbReference type="Gene3D" id="3.30.470.20">
    <property type="entry name" value="ATP-grasp fold, B domain"/>
    <property type="match status" value="1"/>
</dbReference>
<evidence type="ECO:0000256" key="2">
    <source>
        <dbReference type="ARBA" id="ARBA00022741"/>
    </source>
</evidence>
<evidence type="ECO:0000256" key="3">
    <source>
        <dbReference type="ARBA" id="ARBA00022840"/>
    </source>
</evidence>
<evidence type="ECO:0000313" key="4">
    <source>
        <dbReference type="EMBL" id="UWZ79745.1"/>
    </source>
</evidence>
<keyword evidence="2" id="KW-0547">Nucleotide-binding</keyword>
<dbReference type="InterPro" id="IPR051538">
    <property type="entry name" value="Acyl-CoA_Synth/Transferase"/>
</dbReference>
<dbReference type="EMBL" id="CP092109">
    <property type="protein sequence ID" value="UWZ79745.1"/>
    <property type="molecule type" value="Genomic_DNA"/>
</dbReference>
<dbReference type="PANTHER" id="PTHR43334">
    <property type="entry name" value="ACETATE--COA LIGASE [ADP-FORMING]"/>
    <property type="match status" value="1"/>
</dbReference>
<proteinExistence type="predicted"/>
<organism evidence="4 5">
    <name type="scientific">Geoalkalibacter halelectricus</name>
    <dbReference type="NCBI Taxonomy" id="2847045"/>
    <lineage>
        <taxon>Bacteria</taxon>
        <taxon>Pseudomonadati</taxon>
        <taxon>Thermodesulfobacteriota</taxon>
        <taxon>Desulfuromonadia</taxon>
        <taxon>Desulfuromonadales</taxon>
        <taxon>Geoalkalibacteraceae</taxon>
        <taxon>Geoalkalibacter</taxon>
    </lineage>
</organism>
<reference evidence="4" key="1">
    <citation type="journal article" date="2022" name="Environ. Microbiol.">
        <title>Geoalkalibacter halelectricus SAP #1 sp. nov. possessing extracellular electron transfer and mineral#reducing capabilities from a haloalkaline environment.</title>
        <authorList>
            <person name="Yadav S."/>
            <person name="Singh R."/>
            <person name="Sundharam S.S."/>
            <person name="Chaudhary S."/>
            <person name="Krishnamurthi S."/>
            <person name="Patil S.A."/>
        </authorList>
    </citation>
    <scope>NUCLEOTIDE SEQUENCE</scope>
    <source>
        <strain evidence="4">SAP-1</strain>
    </source>
</reference>
<name>A0ABY5ZPD3_9BACT</name>
<protein>
    <submittedName>
        <fullName evidence="4">Acetate--CoA ligase family protein</fullName>
    </submittedName>
</protein>
<dbReference type="Proteomes" id="UP001060414">
    <property type="component" value="Chromosome"/>
</dbReference>
<keyword evidence="5" id="KW-1185">Reference proteome</keyword>
<evidence type="ECO:0000313" key="5">
    <source>
        <dbReference type="Proteomes" id="UP001060414"/>
    </source>
</evidence>